<dbReference type="GO" id="GO:0003682">
    <property type="term" value="F:chromatin binding"/>
    <property type="evidence" value="ECO:0007669"/>
    <property type="project" value="TreeGrafter"/>
</dbReference>
<dbReference type="Pfam" id="PF15715">
    <property type="entry name" value="PAF"/>
    <property type="match status" value="1"/>
</dbReference>
<protein>
    <recommendedName>
        <fullName evidence="3">PCNA-associated factor</fullName>
    </recommendedName>
    <alternativeName>
        <fullName evidence="8">PCNA-associated factor of 15 kDa</fullName>
    </alternativeName>
    <alternativeName>
        <fullName evidence="9">PCNA-clamp-associated factor</fullName>
    </alternativeName>
</protein>
<reference evidence="12" key="1">
    <citation type="submission" date="2021-02" db="EMBL/GenBank/DDBJ databases">
        <authorList>
            <person name="Steward A R."/>
        </authorList>
    </citation>
    <scope>NUCLEOTIDE SEQUENCE</scope>
</reference>
<gene>
    <name evidence="12" type="ORF">PMACD_LOCUS12320</name>
</gene>
<accession>A0A821VRM4</accession>
<feature type="compositionally biased region" description="Low complexity" evidence="10">
    <location>
        <begin position="20"/>
        <end position="45"/>
    </location>
</feature>
<evidence type="ECO:0000313" key="13">
    <source>
        <dbReference type="Proteomes" id="UP000663880"/>
    </source>
</evidence>
<keyword evidence="5" id="KW-0227">DNA damage</keyword>
<comment type="subcellular location">
    <subcellularLocation>
        <location evidence="2">Cytoplasm</location>
        <location evidence="2">Perinuclear region</location>
    </subcellularLocation>
    <subcellularLocation>
        <location evidence="1">Nucleus</location>
    </subcellularLocation>
</comment>
<dbReference type="InterPro" id="IPR040444">
    <property type="entry name" value="PCNA-AF"/>
</dbReference>
<evidence type="ECO:0000256" key="7">
    <source>
        <dbReference type="ARBA" id="ARBA00023242"/>
    </source>
</evidence>
<name>A0A821VRM4_9NEOP</name>
<evidence type="ECO:0000256" key="8">
    <source>
        <dbReference type="ARBA" id="ARBA00030014"/>
    </source>
</evidence>
<feature type="region of interest" description="Disordered" evidence="10">
    <location>
        <begin position="74"/>
        <end position="115"/>
    </location>
</feature>
<evidence type="ECO:0000256" key="2">
    <source>
        <dbReference type="ARBA" id="ARBA00004556"/>
    </source>
</evidence>
<keyword evidence="4" id="KW-0963">Cytoplasm</keyword>
<evidence type="ECO:0000256" key="5">
    <source>
        <dbReference type="ARBA" id="ARBA00022763"/>
    </source>
</evidence>
<keyword evidence="7" id="KW-0539">Nucleus</keyword>
<evidence type="ECO:0000256" key="1">
    <source>
        <dbReference type="ARBA" id="ARBA00004123"/>
    </source>
</evidence>
<feature type="compositionally biased region" description="Basic and acidic residues" evidence="10">
    <location>
        <begin position="106"/>
        <end position="115"/>
    </location>
</feature>
<sequence>MARTKASVGAKVSMGKSSKARCSAAPPPSNSSSSGERSSRSYSGGNPVCPRDIPKWQKPITTFIFTKEKKIIEDSDAGSSKSKLKRQIIYSDEESDAEIKNNNGDMKNEVDRSDNTNEIENVESQVYADSQVLEGEVKENIGKENVDDKSELVESQIYGESQDYDLIESPPKNRELDESIILEPLTGESSHKLEEYYPKTAKKSKGVSKIIKENFNNKVKRNLDDAYEESPNKKMRIE</sequence>
<dbReference type="GO" id="GO:0006281">
    <property type="term" value="P:DNA repair"/>
    <property type="evidence" value="ECO:0007669"/>
    <property type="project" value="UniProtKB-KW"/>
</dbReference>
<evidence type="ECO:0000256" key="6">
    <source>
        <dbReference type="ARBA" id="ARBA00023204"/>
    </source>
</evidence>
<dbReference type="GO" id="GO:0048471">
    <property type="term" value="C:perinuclear region of cytoplasm"/>
    <property type="evidence" value="ECO:0007669"/>
    <property type="project" value="UniProtKB-SubCell"/>
</dbReference>
<evidence type="ECO:0000259" key="11">
    <source>
        <dbReference type="Pfam" id="PF15715"/>
    </source>
</evidence>
<comment type="caution">
    <text evidence="12">The sequence shown here is derived from an EMBL/GenBank/DDBJ whole genome shotgun (WGS) entry which is preliminary data.</text>
</comment>
<organism evidence="12 13">
    <name type="scientific">Pieris macdunnoughi</name>
    <dbReference type="NCBI Taxonomy" id="345717"/>
    <lineage>
        <taxon>Eukaryota</taxon>
        <taxon>Metazoa</taxon>
        <taxon>Ecdysozoa</taxon>
        <taxon>Arthropoda</taxon>
        <taxon>Hexapoda</taxon>
        <taxon>Insecta</taxon>
        <taxon>Pterygota</taxon>
        <taxon>Neoptera</taxon>
        <taxon>Endopterygota</taxon>
        <taxon>Lepidoptera</taxon>
        <taxon>Glossata</taxon>
        <taxon>Ditrysia</taxon>
        <taxon>Papilionoidea</taxon>
        <taxon>Pieridae</taxon>
        <taxon>Pierinae</taxon>
        <taxon>Pieris</taxon>
    </lineage>
</organism>
<evidence type="ECO:0000256" key="3">
    <source>
        <dbReference type="ARBA" id="ARBA00013777"/>
    </source>
</evidence>
<evidence type="ECO:0000256" key="4">
    <source>
        <dbReference type="ARBA" id="ARBA00022490"/>
    </source>
</evidence>
<feature type="region of interest" description="Disordered" evidence="10">
    <location>
        <begin position="1"/>
        <end position="54"/>
    </location>
</feature>
<dbReference type="PANTHER" id="PTHR15679">
    <property type="entry name" value="PCNA-ASSOCIATED FACTOR"/>
    <property type="match status" value="1"/>
</dbReference>
<dbReference type="AlphaFoldDB" id="A0A821VRM4"/>
<dbReference type="EMBL" id="CAJOBZ010000047">
    <property type="protein sequence ID" value="CAF4913051.1"/>
    <property type="molecule type" value="Genomic_DNA"/>
</dbReference>
<feature type="domain" description="PCNA-associated factor histone-like" evidence="11">
    <location>
        <begin position="1"/>
        <end position="121"/>
    </location>
</feature>
<dbReference type="GO" id="GO:0051726">
    <property type="term" value="P:regulation of cell cycle"/>
    <property type="evidence" value="ECO:0007669"/>
    <property type="project" value="InterPro"/>
</dbReference>
<keyword evidence="13" id="KW-1185">Reference proteome</keyword>
<proteinExistence type="predicted"/>
<evidence type="ECO:0000256" key="10">
    <source>
        <dbReference type="SAM" id="MobiDB-lite"/>
    </source>
</evidence>
<dbReference type="InterPro" id="IPR031444">
    <property type="entry name" value="PCNA-AF_dom"/>
</dbReference>
<dbReference type="GO" id="GO:0019985">
    <property type="term" value="P:translesion synthesis"/>
    <property type="evidence" value="ECO:0007669"/>
    <property type="project" value="TreeGrafter"/>
</dbReference>
<dbReference type="Proteomes" id="UP000663880">
    <property type="component" value="Unassembled WGS sequence"/>
</dbReference>
<dbReference type="PANTHER" id="PTHR15679:SF8">
    <property type="entry name" value="PCNA-ASSOCIATED FACTOR"/>
    <property type="match status" value="1"/>
</dbReference>
<evidence type="ECO:0000256" key="9">
    <source>
        <dbReference type="ARBA" id="ARBA00031186"/>
    </source>
</evidence>
<keyword evidence="6" id="KW-0234">DNA repair</keyword>
<evidence type="ECO:0000313" key="12">
    <source>
        <dbReference type="EMBL" id="CAF4913051.1"/>
    </source>
</evidence>
<dbReference type="GO" id="GO:0005634">
    <property type="term" value="C:nucleus"/>
    <property type="evidence" value="ECO:0007669"/>
    <property type="project" value="UniProtKB-SubCell"/>
</dbReference>
<dbReference type="OrthoDB" id="7479084at2759"/>